<dbReference type="Gene3D" id="3.90.850.10">
    <property type="entry name" value="Fumarylacetoacetase-like, C-terminal domain"/>
    <property type="match status" value="1"/>
</dbReference>
<organism evidence="1 2">
    <name type="scientific">Vulcaniibacterium tengchongense</name>
    <dbReference type="NCBI Taxonomy" id="1273429"/>
    <lineage>
        <taxon>Bacteria</taxon>
        <taxon>Pseudomonadati</taxon>
        <taxon>Pseudomonadota</taxon>
        <taxon>Gammaproteobacteria</taxon>
        <taxon>Lysobacterales</taxon>
        <taxon>Lysobacteraceae</taxon>
        <taxon>Vulcaniibacterium</taxon>
    </lineage>
</organism>
<comment type="caution">
    <text evidence="1">The sequence shown here is derived from an EMBL/GenBank/DDBJ whole genome shotgun (WGS) entry which is preliminary data.</text>
</comment>
<proteinExistence type="predicted"/>
<gene>
    <name evidence="1" type="ORF">EDC50_2825</name>
</gene>
<dbReference type="PANTHER" id="PTHR30143:SF0">
    <property type="entry name" value="2-KETO-4-PENTENOATE HYDRATASE"/>
    <property type="match status" value="1"/>
</dbReference>
<evidence type="ECO:0000313" key="2">
    <source>
        <dbReference type="Proteomes" id="UP000269708"/>
    </source>
</evidence>
<dbReference type="GO" id="GO:0008684">
    <property type="term" value="F:2-oxopent-4-enoate hydratase activity"/>
    <property type="evidence" value="ECO:0007669"/>
    <property type="project" value="TreeGrafter"/>
</dbReference>
<keyword evidence="2" id="KW-1185">Reference proteome</keyword>
<dbReference type="PANTHER" id="PTHR30143">
    <property type="entry name" value="ACID HYDRATASE"/>
    <property type="match status" value="1"/>
</dbReference>
<sequence>MDNYAPTEDDARAVARRLVAARREARALPDYPGALPQTLDQGYACQDAAIALWGRPIAGWKVGLVPPDLQPRFGEERVVGPVFADAVQRPGPGERARFATIPGGFAAVEAEFVFRLGADAPADKRRYTAQEAADLADALLVGIELAGSPLPLINALGSAVVASDFGNNAGLVLGPEIPDWRRLDPAELRCETFVDGARVGEGGAGAIHGGLLAALAFALGRCAQRGYPLRAGALVTTGAATGIHDIRPGQHARVSFGRHGELHCEAVAALAAGPQA</sequence>
<reference evidence="1 2" key="1">
    <citation type="submission" date="2018-11" db="EMBL/GenBank/DDBJ databases">
        <title>Genomic Encyclopedia of Type Strains, Phase IV (KMG-IV): sequencing the most valuable type-strain genomes for metagenomic binning, comparative biology and taxonomic classification.</title>
        <authorList>
            <person name="Goeker M."/>
        </authorList>
    </citation>
    <scope>NUCLEOTIDE SEQUENCE [LARGE SCALE GENOMIC DNA]</scope>
    <source>
        <strain evidence="1 2">DSM 25623</strain>
    </source>
</reference>
<dbReference type="InterPro" id="IPR050772">
    <property type="entry name" value="Hydratase-Decarb/MhpD_sf"/>
</dbReference>
<evidence type="ECO:0000313" key="1">
    <source>
        <dbReference type="EMBL" id="RPE75924.1"/>
    </source>
</evidence>
<dbReference type="SUPFAM" id="SSF56529">
    <property type="entry name" value="FAH"/>
    <property type="match status" value="1"/>
</dbReference>
<dbReference type="GO" id="GO:0005737">
    <property type="term" value="C:cytoplasm"/>
    <property type="evidence" value="ECO:0007669"/>
    <property type="project" value="TreeGrafter"/>
</dbReference>
<protein>
    <submittedName>
        <fullName evidence="1">2-keto-4-pentenoate hydratase</fullName>
    </submittedName>
</protein>
<dbReference type="EMBL" id="RKQN01000004">
    <property type="protein sequence ID" value="RPE75924.1"/>
    <property type="molecule type" value="Genomic_DNA"/>
</dbReference>
<dbReference type="Proteomes" id="UP000269708">
    <property type="component" value="Unassembled WGS sequence"/>
</dbReference>
<dbReference type="InterPro" id="IPR036663">
    <property type="entry name" value="Fumarylacetoacetase_C_sf"/>
</dbReference>
<dbReference type="OrthoDB" id="9792137at2"/>
<dbReference type="AlphaFoldDB" id="A0A3N4VS90"/>
<dbReference type="RefSeq" id="WP_123771128.1">
    <property type="nucleotide sequence ID" value="NZ_RKQN01000004.1"/>
</dbReference>
<name>A0A3N4VS90_9GAMM</name>
<accession>A0A3N4VS90</accession>